<dbReference type="CDD" id="cd10787">
    <property type="entry name" value="LamB_YcsF_like"/>
    <property type="match status" value="1"/>
</dbReference>
<organism evidence="2 3">
    <name type="scientific">Alkalicoccus urumqiensis</name>
    <name type="common">Bacillus urumqiensis</name>
    <dbReference type="NCBI Taxonomy" id="1548213"/>
    <lineage>
        <taxon>Bacteria</taxon>
        <taxon>Bacillati</taxon>
        <taxon>Bacillota</taxon>
        <taxon>Bacilli</taxon>
        <taxon>Bacillales</taxon>
        <taxon>Bacillaceae</taxon>
        <taxon>Alkalicoccus</taxon>
    </lineage>
</organism>
<comment type="caution">
    <text evidence="2">The sequence shown here is derived from an EMBL/GenBank/DDBJ whole genome shotgun (WGS) entry which is preliminary data.</text>
</comment>
<proteinExistence type="inferred from homology"/>
<protein>
    <recommendedName>
        <fullName evidence="1">5-oxoprolinase subunit A</fullName>
        <shortName evidence="1">5-OPase subunit A</shortName>
        <ecNumber evidence="1">3.5.2.9</ecNumber>
    </recommendedName>
    <alternativeName>
        <fullName evidence="1">5-oxoprolinase (ATP-hydrolyzing) subunit A</fullName>
    </alternativeName>
</protein>
<dbReference type="InterPro" id="IPR005501">
    <property type="entry name" value="LamB/YcsF/PxpA-like"/>
</dbReference>
<dbReference type="SUPFAM" id="SSF88713">
    <property type="entry name" value="Glycoside hydrolase/deacetylase"/>
    <property type="match status" value="1"/>
</dbReference>
<dbReference type="InterPro" id="IPR011330">
    <property type="entry name" value="Glyco_hydro/deAcase_b/a-brl"/>
</dbReference>
<dbReference type="GO" id="GO:0005975">
    <property type="term" value="P:carbohydrate metabolic process"/>
    <property type="evidence" value="ECO:0007669"/>
    <property type="project" value="InterPro"/>
</dbReference>
<dbReference type="Gene3D" id="3.20.20.370">
    <property type="entry name" value="Glycoside hydrolase/deacetylase"/>
    <property type="match status" value="1"/>
</dbReference>
<dbReference type="Pfam" id="PF03746">
    <property type="entry name" value="LamB_YcsF"/>
    <property type="match status" value="1"/>
</dbReference>
<evidence type="ECO:0000313" key="3">
    <source>
        <dbReference type="Proteomes" id="UP000243650"/>
    </source>
</evidence>
<evidence type="ECO:0000256" key="1">
    <source>
        <dbReference type="HAMAP-Rule" id="MF_00691"/>
    </source>
</evidence>
<dbReference type="PANTHER" id="PTHR30292:SF0">
    <property type="entry name" value="5-OXOPROLINASE SUBUNIT A"/>
    <property type="match status" value="1"/>
</dbReference>
<keyword evidence="3" id="KW-1185">Reference proteome</keyword>
<comment type="subunit">
    <text evidence="1">Forms a complex composed of PxpA, PxpB and PxpC.</text>
</comment>
<reference evidence="2 3" key="1">
    <citation type="submission" date="2018-03" db="EMBL/GenBank/DDBJ databases">
        <title>Bacillus urumqiensis sp. nov., a moderately haloalkaliphilic bacterium isolated from a salt lake.</title>
        <authorList>
            <person name="Zhao B."/>
            <person name="Liao Z."/>
        </authorList>
    </citation>
    <scope>NUCLEOTIDE SEQUENCE [LARGE SCALE GENOMIC DNA]</scope>
    <source>
        <strain evidence="2 3">BZ-SZ-XJ18</strain>
    </source>
</reference>
<dbReference type="EC" id="3.5.2.9" evidence="1"/>
<dbReference type="PANTHER" id="PTHR30292">
    <property type="entry name" value="UNCHARACTERIZED PROTEIN YBGL-RELATED"/>
    <property type="match status" value="1"/>
</dbReference>
<dbReference type="GO" id="GO:0005524">
    <property type="term" value="F:ATP binding"/>
    <property type="evidence" value="ECO:0007669"/>
    <property type="project" value="UniProtKB-UniRule"/>
</dbReference>
<evidence type="ECO:0000313" key="2">
    <source>
        <dbReference type="EMBL" id="PRO67024.1"/>
    </source>
</evidence>
<keyword evidence="1" id="KW-0067">ATP-binding</keyword>
<dbReference type="RefSeq" id="WP_105957410.1">
    <property type="nucleotide sequence ID" value="NZ_PVNS01000001.1"/>
</dbReference>
<sequence length="255" mass="27024">MVYVDLNGDTGESFGRWQMTGEEALLSEITSCSLACGFHAGDPAVMRRTVKRAAAAGVSIGAHPGYPDLQGFGRRNMALTPEEVYDMVLYQLGALEAFCRVERVPLRHVKAHGALYNTGAADLETARAVCRAAADFQADLLVYGLSGSCWIRAAEETGLKPVSEVFADRRYHADGTLVARSEKGAVIERVEDVVRQAEQMVFSGEVTAVDGSAASVKADTICIHGDGADAAAFAGKLRSALEQHGVSIQAPGGFS</sequence>
<keyword evidence="1" id="KW-0378">Hydrolase</keyword>
<dbReference type="AlphaFoldDB" id="A0A2P6ML80"/>
<name>A0A2P6ML80_ALKUR</name>
<dbReference type="HAMAP" id="MF_00691">
    <property type="entry name" value="PxpA"/>
    <property type="match status" value="1"/>
</dbReference>
<dbReference type="OrthoDB" id="9773478at2"/>
<comment type="function">
    <text evidence="1">Catalyzes the cleavage of 5-oxoproline to form L-glutamate coupled to the hydrolysis of ATP to ADP and inorganic phosphate.</text>
</comment>
<gene>
    <name evidence="1" type="primary">pxpA</name>
    <name evidence="2" type="ORF">C6I21_00200</name>
</gene>
<dbReference type="EMBL" id="PVNS01000001">
    <property type="protein sequence ID" value="PRO67024.1"/>
    <property type="molecule type" value="Genomic_DNA"/>
</dbReference>
<comment type="catalytic activity">
    <reaction evidence="1">
        <text>5-oxo-L-proline + ATP + 2 H2O = L-glutamate + ADP + phosphate + H(+)</text>
        <dbReference type="Rhea" id="RHEA:10348"/>
        <dbReference type="ChEBI" id="CHEBI:15377"/>
        <dbReference type="ChEBI" id="CHEBI:15378"/>
        <dbReference type="ChEBI" id="CHEBI:29985"/>
        <dbReference type="ChEBI" id="CHEBI:30616"/>
        <dbReference type="ChEBI" id="CHEBI:43474"/>
        <dbReference type="ChEBI" id="CHEBI:58402"/>
        <dbReference type="ChEBI" id="CHEBI:456216"/>
        <dbReference type="EC" id="3.5.2.9"/>
    </reaction>
</comment>
<dbReference type="NCBIfam" id="NF003814">
    <property type="entry name" value="PRK05406.1-3"/>
    <property type="match status" value="1"/>
</dbReference>
<dbReference type="Proteomes" id="UP000243650">
    <property type="component" value="Unassembled WGS sequence"/>
</dbReference>
<keyword evidence="1" id="KW-0547">Nucleotide-binding</keyword>
<comment type="similarity">
    <text evidence="1">Belongs to the LamB/PxpA family.</text>
</comment>
<dbReference type="NCBIfam" id="NF003816">
    <property type="entry name" value="PRK05406.1-5"/>
    <property type="match status" value="1"/>
</dbReference>
<accession>A0A2P6ML80</accession>
<dbReference type="GO" id="GO:0017168">
    <property type="term" value="F:5-oxoprolinase (ATP-hydrolyzing) activity"/>
    <property type="evidence" value="ECO:0007669"/>
    <property type="project" value="UniProtKB-UniRule"/>
</dbReference>